<dbReference type="InterPro" id="IPR011933">
    <property type="entry name" value="Double_TM_dom"/>
</dbReference>
<keyword evidence="1" id="KW-0472">Membrane</keyword>
<sequence>MQFLYPAFLYALAALAIPVIIHLFNFRRFKRIPFTNVRFLKEIKHQTQSQNRLKHLLILLMRLLAVAFLVFAFAQPFIAENDTTALETGKSVSVFIDNSFSMEGESEAGVMLEVAKNRALDIAEAYAATDRFQLLTQDFEGKHQRLVGKNEFTDMVQNIAVSPQSRGIQEILNRQNDLLKSDDSGNVKENYIISDFQKSRYNLAEIETDTTSTISLVYINRNSPANLYIDSVWFSSPVRKIGDSEKLNVRIANTGSEAVKDVPLKLTINGAQAAIGSFGASANSATDTILSFVHDTPGIKRLSVTIDDFPVTYDDTYNLSYNVFKEINTLAIRPNNAERDPYLTAVFKGDSSYVYQTVSVNDVNYAELPNYDLIILYELNQISSGLSAELKTFASSGGSVWLIPSENPDLDQYNGFLADMDAGGIAKIVTGNFQVRSLNTEHPLYKGIFQKLPRNIDLPKAEKYLKYSRSLSSNADDLMTLGNGDIFLTSYNTGQGNFYALAAPLSIPGNSFSRHALFVATTLRMAEMSRSTSVNAIDVGNYFTLPGMAMGTESVFHLVGIDGKVDVIPQHNVRNGRIEINPGPDVTEAGNYDVILGNDTLAAVGLNYPRSESNLASYTMAELEETVKAIPGNPIRIYDGDSAQLSRRIEKASKGTELWKICLILALIFLLAETLLLRFWKTQKTRVQTPQI</sequence>
<proteinExistence type="predicted"/>
<protein>
    <recommendedName>
        <fullName evidence="2">Aerotolerance regulator N-terminal domain-containing protein</fullName>
    </recommendedName>
</protein>
<dbReference type="InterPro" id="IPR024163">
    <property type="entry name" value="Aerotolerance_reg_N"/>
</dbReference>
<keyword evidence="4" id="KW-1185">Reference proteome</keyword>
<keyword evidence="1" id="KW-1133">Transmembrane helix</keyword>
<evidence type="ECO:0000256" key="1">
    <source>
        <dbReference type="SAM" id="Phobius"/>
    </source>
</evidence>
<dbReference type="Proteomes" id="UP000486602">
    <property type="component" value="Unassembled WGS sequence"/>
</dbReference>
<dbReference type="AlphaFoldDB" id="A0A7K3WNC2"/>
<feature type="transmembrane region" description="Helical" evidence="1">
    <location>
        <begin position="658"/>
        <end position="680"/>
    </location>
</feature>
<keyword evidence="1" id="KW-0812">Transmembrane</keyword>
<feature type="transmembrane region" description="Helical" evidence="1">
    <location>
        <begin position="6"/>
        <end position="24"/>
    </location>
</feature>
<gene>
    <name evidence="3" type="ORF">G3O08_06510</name>
</gene>
<dbReference type="RefSeq" id="WP_163284076.1">
    <property type="nucleotide sequence ID" value="NZ_JAAGVY010000008.1"/>
</dbReference>
<reference evidence="3 4" key="1">
    <citation type="submission" date="2020-02" db="EMBL/GenBank/DDBJ databases">
        <title>Out from the shadows clarifying the taxonomy of the family Cryomorphaceae and related taxa by utilizing the GTDB taxonomic framework.</title>
        <authorList>
            <person name="Bowman J.P."/>
        </authorList>
    </citation>
    <scope>NUCLEOTIDE SEQUENCE [LARGE SCALE GENOMIC DNA]</scope>
    <source>
        <strain evidence="3 4">QSSC 1-22</strain>
    </source>
</reference>
<evidence type="ECO:0000259" key="2">
    <source>
        <dbReference type="Pfam" id="PF07584"/>
    </source>
</evidence>
<comment type="caution">
    <text evidence="3">The sequence shown here is derived from an EMBL/GenBank/DDBJ whole genome shotgun (WGS) entry which is preliminary data.</text>
</comment>
<evidence type="ECO:0000313" key="4">
    <source>
        <dbReference type="Proteomes" id="UP000486602"/>
    </source>
</evidence>
<organism evidence="3 4">
    <name type="scientific">Cryomorpha ignava</name>
    <dbReference type="NCBI Taxonomy" id="101383"/>
    <lineage>
        <taxon>Bacteria</taxon>
        <taxon>Pseudomonadati</taxon>
        <taxon>Bacteroidota</taxon>
        <taxon>Flavobacteriia</taxon>
        <taxon>Flavobacteriales</taxon>
        <taxon>Cryomorphaceae</taxon>
        <taxon>Cryomorpha</taxon>
    </lineage>
</organism>
<accession>A0A7K3WNC2</accession>
<evidence type="ECO:0000313" key="3">
    <source>
        <dbReference type="EMBL" id="NEN23149.1"/>
    </source>
</evidence>
<feature type="domain" description="Aerotolerance regulator N-terminal" evidence="2">
    <location>
        <begin position="1"/>
        <end position="76"/>
    </location>
</feature>
<dbReference type="EMBL" id="JAAGVY010000008">
    <property type="protein sequence ID" value="NEN23149.1"/>
    <property type="molecule type" value="Genomic_DNA"/>
</dbReference>
<feature type="transmembrane region" description="Helical" evidence="1">
    <location>
        <begin position="56"/>
        <end position="78"/>
    </location>
</feature>
<dbReference type="Pfam" id="PF07584">
    <property type="entry name" value="BatA"/>
    <property type="match status" value="1"/>
</dbReference>
<dbReference type="NCBIfam" id="TIGR02226">
    <property type="entry name" value="two_anch"/>
    <property type="match status" value="1"/>
</dbReference>
<name>A0A7K3WNC2_9FLAO</name>
<dbReference type="PANTHER" id="PTHR37464">
    <property type="entry name" value="BLL2463 PROTEIN"/>
    <property type="match status" value="1"/>
</dbReference>
<dbReference type="PANTHER" id="PTHR37464:SF1">
    <property type="entry name" value="BLL2463 PROTEIN"/>
    <property type="match status" value="1"/>
</dbReference>